<sequence>MSEDKDLEVKGEQLPSRSSGKEGKPLGFEEVDIQQDILLPRVAILQSTSQMVTEGVGKLGELADSISKEVFGKEFSFIPLYCFKTRCKFDVGQGLVCQSRSALECTMNTDNMHEIGTNCLDCKDAQWPEDKEAGGPPCNLVYNFPAINVSSIKAFPISVSLMKTSAKAGKKLISLAFRTGEDMFARKYKLITNTTKNDKGTYSIADIELLGRCTDEEYEAAKAWYNLMRVRTVDVDLDGEKPNFDN</sequence>
<gene>
    <name evidence="2" type="ORF">MM415A05101_0002</name>
</gene>
<dbReference type="EMBL" id="MT141675">
    <property type="protein sequence ID" value="QJA69072.1"/>
    <property type="molecule type" value="Genomic_DNA"/>
</dbReference>
<dbReference type="Pfam" id="PF23977">
    <property type="entry name" value="Pam3_Gp34"/>
    <property type="match status" value="1"/>
</dbReference>
<reference evidence="2" key="1">
    <citation type="submission" date="2020-03" db="EMBL/GenBank/DDBJ databases">
        <title>The deep terrestrial virosphere.</title>
        <authorList>
            <person name="Holmfeldt K."/>
            <person name="Nilsson E."/>
            <person name="Simone D."/>
            <person name="Lopez-Fernandez M."/>
            <person name="Wu X."/>
            <person name="de Brujin I."/>
            <person name="Lundin D."/>
            <person name="Andersson A."/>
            <person name="Bertilsson S."/>
            <person name="Dopson M."/>
        </authorList>
    </citation>
    <scope>NUCLEOTIDE SEQUENCE</scope>
    <source>
        <strain evidence="2">MM415A05101</strain>
    </source>
</reference>
<protein>
    <submittedName>
        <fullName evidence="2">Uncharacterized protein</fullName>
    </submittedName>
</protein>
<dbReference type="InterPro" id="IPR056957">
    <property type="entry name" value="Pam3_Gp34-like"/>
</dbReference>
<organism evidence="2">
    <name type="scientific">viral metagenome</name>
    <dbReference type="NCBI Taxonomy" id="1070528"/>
    <lineage>
        <taxon>unclassified sequences</taxon>
        <taxon>metagenomes</taxon>
        <taxon>organismal metagenomes</taxon>
    </lineage>
</organism>
<evidence type="ECO:0000313" key="2">
    <source>
        <dbReference type="EMBL" id="QJA69072.1"/>
    </source>
</evidence>
<dbReference type="AlphaFoldDB" id="A0A6M3JJ08"/>
<proteinExistence type="predicted"/>
<feature type="region of interest" description="Disordered" evidence="1">
    <location>
        <begin position="1"/>
        <end position="25"/>
    </location>
</feature>
<evidence type="ECO:0000256" key="1">
    <source>
        <dbReference type="SAM" id="MobiDB-lite"/>
    </source>
</evidence>
<name>A0A6M3JJ08_9ZZZZ</name>
<accession>A0A6M3JJ08</accession>